<dbReference type="SUPFAM" id="SSF46785">
    <property type="entry name" value="Winged helix' DNA-binding domain"/>
    <property type="match status" value="1"/>
</dbReference>
<dbReference type="RefSeq" id="WP_382371941.1">
    <property type="nucleotide sequence ID" value="NZ_JBHLWB010000019.1"/>
</dbReference>
<dbReference type="InterPro" id="IPR036390">
    <property type="entry name" value="WH_DNA-bd_sf"/>
</dbReference>
<reference evidence="1 2" key="1">
    <citation type="submission" date="2024-09" db="EMBL/GenBank/DDBJ databases">
        <authorList>
            <person name="Sun Q."/>
            <person name="Mori K."/>
        </authorList>
    </citation>
    <scope>NUCLEOTIDE SEQUENCE [LARGE SCALE GENOMIC DNA]</scope>
    <source>
        <strain evidence="1 2">CCM 7539</strain>
    </source>
</reference>
<dbReference type="InterPro" id="IPR036388">
    <property type="entry name" value="WH-like_DNA-bd_sf"/>
</dbReference>
<accession>A0ABV6H2X7</accession>
<dbReference type="Pfam" id="PF21205">
    <property type="entry name" value="Rep3_C"/>
    <property type="match status" value="1"/>
</dbReference>
<comment type="caution">
    <text evidence="1">The sequence shown here is derived from an EMBL/GenBank/DDBJ whole genome shotgun (WGS) entry which is preliminary data.</text>
</comment>
<dbReference type="Gene3D" id="1.10.10.10">
    <property type="entry name" value="Winged helix-like DNA-binding domain superfamily/Winged helix DNA-binding domain"/>
    <property type="match status" value="1"/>
</dbReference>
<protein>
    <submittedName>
        <fullName evidence="1">Replication initiation protein</fullName>
    </submittedName>
</protein>
<name>A0ABV6H2X7_9PAST</name>
<keyword evidence="2" id="KW-1185">Reference proteome</keyword>
<proteinExistence type="predicted"/>
<sequence>DREISLTDLKDWLQISNKYPRYNNLKQWVIDPSIDEINEKSDLKVIYEPIKRGRRIVALKFTIQTKKNSIKTELNRPPFPHKNKYGKYVHLDKQNPRMSSSEYGNYAKDCLAILENFYSDLDTVTIEDLRNYWVFLETNASFRSKLGTKQDFLIELRKRGYKLVECELMQIDEKQID</sequence>
<dbReference type="Proteomes" id="UP001589767">
    <property type="component" value="Unassembled WGS sequence"/>
</dbReference>
<gene>
    <name evidence="1" type="ORF">ACFFHK_09795</name>
</gene>
<evidence type="ECO:0000313" key="2">
    <source>
        <dbReference type="Proteomes" id="UP001589767"/>
    </source>
</evidence>
<evidence type="ECO:0000313" key="1">
    <source>
        <dbReference type="EMBL" id="MFC0309985.1"/>
    </source>
</evidence>
<dbReference type="EMBL" id="JBHLWB010000019">
    <property type="protein sequence ID" value="MFC0309985.1"/>
    <property type="molecule type" value="Genomic_DNA"/>
</dbReference>
<feature type="non-terminal residue" evidence="1">
    <location>
        <position position="177"/>
    </location>
</feature>
<organism evidence="1 2">
    <name type="scientific">Gallibacterium trehalosifermentans</name>
    <dbReference type="NCBI Taxonomy" id="516935"/>
    <lineage>
        <taxon>Bacteria</taxon>
        <taxon>Pseudomonadati</taxon>
        <taxon>Pseudomonadota</taxon>
        <taxon>Gammaproteobacteria</taxon>
        <taxon>Pasteurellales</taxon>
        <taxon>Pasteurellaceae</taxon>
        <taxon>Gallibacterium</taxon>
    </lineage>
</organism>
<feature type="non-terminal residue" evidence="1">
    <location>
        <position position="1"/>
    </location>
</feature>